<keyword evidence="3" id="KW-0677">Repeat</keyword>
<dbReference type="PROSITE" id="PS00101">
    <property type="entry name" value="HEXAPEP_TRANSFERASES"/>
    <property type="match status" value="1"/>
</dbReference>
<reference evidence="5 7" key="1">
    <citation type="submission" date="2019-12" db="EMBL/GenBank/DDBJ databases">
        <title>Genomic-based taxomic classification of the family Erythrobacteraceae.</title>
        <authorList>
            <person name="Xu L."/>
        </authorList>
    </citation>
    <scope>NUCLEOTIDE SEQUENCE [LARGE SCALE GENOMIC DNA]</scope>
    <source>
        <strain evidence="5 7">JCM 16677</strain>
    </source>
</reference>
<dbReference type="CDD" id="cd05825">
    <property type="entry name" value="LbH_wcaF_like"/>
    <property type="match status" value="1"/>
</dbReference>
<dbReference type="Gene3D" id="2.160.10.10">
    <property type="entry name" value="Hexapeptide repeat proteins"/>
    <property type="match status" value="1"/>
</dbReference>
<comment type="similarity">
    <text evidence="1">Belongs to the transferase hexapeptide repeat family.</text>
</comment>
<dbReference type="PANTHER" id="PTHR23416:SF23">
    <property type="entry name" value="ACETYLTRANSFERASE C18B11.09C-RELATED"/>
    <property type="match status" value="1"/>
</dbReference>
<dbReference type="InterPro" id="IPR001451">
    <property type="entry name" value="Hexapep"/>
</dbReference>
<dbReference type="GO" id="GO:0005829">
    <property type="term" value="C:cytosol"/>
    <property type="evidence" value="ECO:0007669"/>
    <property type="project" value="TreeGrafter"/>
</dbReference>
<accession>A0A845ANB0</accession>
<dbReference type="SUPFAM" id="SSF51161">
    <property type="entry name" value="Trimeric LpxA-like enzymes"/>
    <property type="match status" value="1"/>
</dbReference>
<protein>
    <submittedName>
        <fullName evidence="5">Putative colanic acid biosynthesis acetyltransferase</fullName>
    </submittedName>
</protein>
<evidence type="ECO:0000256" key="3">
    <source>
        <dbReference type="ARBA" id="ARBA00022737"/>
    </source>
</evidence>
<dbReference type="Pfam" id="PF00132">
    <property type="entry name" value="Hexapep"/>
    <property type="match status" value="1"/>
</dbReference>
<dbReference type="InterPro" id="IPR051159">
    <property type="entry name" value="Hexapeptide_acetyltransf"/>
</dbReference>
<dbReference type="EMBL" id="WTYE01000001">
    <property type="protein sequence ID" value="MXP33864.1"/>
    <property type="molecule type" value="Genomic_DNA"/>
</dbReference>
<evidence type="ECO:0000256" key="4">
    <source>
        <dbReference type="ARBA" id="ARBA00023315"/>
    </source>
</evidence>
<proteinExistence type="inferred from homology"/>
<organism evidence="5 7">
    <name type="scientific">Parerythrobacter jejuensis</name>
    <dbReference type="NCBI Taxonomy" id="795812"/>
    <lineage>
        <taxon>Bacteria</taxon>
        <taxon>Pseudomonadati</taxon>
        <taxon>Pseudomonadota</taxon>
        <taxon>Alphaproteobacteria</taxon>
        <taxon>Sphingomonadales</taxon>
        <taxon>Erythrobacteraceae</taxon>
        <taxon>Parerythrobacter</taxon>
    </lineage>
</organism>
<keyword evidence="7" id="KW-1185">Reference proteome</keyword>
<dbReference type="Proteomes" id="UP000446786">
    <property type="component" value="Unassembled WGS sequence"/>
</dbReference>
<evidence type="ECO:0000256" key="2">
    <source>
        <dbReference type="ARBA" id="ARBA00022679"/>
    </source>
</evidence>
<gene>
    <name evidence="5" type="ORF">GRI94_04610</name>
    <name evidence="6" type="ORF">GRI94_18700</name>
</gene>
<dbReference type="OrthoDB" id="9815592at2"/>
<sequence length="189" mass="20515">MSEPLDASEHGTLRGGPSFSLANRLERLCFTIVWRGLAWLAPPPFGWGWRRQLLRLFRARIASGAKIYPTAKIWLPRHLEMAEWSTLGQGVECYNMAPICIGAGAIVSQRAFLCAGDHDHRDASHQLVTKPVTIGPKAWVAAEAFIGPGVAIGDGAVVGARACVTRDIPAGTIWTGNPAQQVGHRQEQE</sequence>
<dbReference type="InterPro" id="IPR018357">
    <property type="entry name" value="Hexapep_transf_CS"/>
</dbReference>
<name>A0A845ANB0_9SPHN</name>
<keyword evidence="2 5" id="KW-0808">Transferase</keyword>
<dbReference type="RefSeq" id="WP_160778577.1">
    <property type="nucleotide sequence ID" value="NZ_BAAAZF010000001.1"/>
</dbReference>
<dbReference type="EMBL" id="WTYE01000001">
    <property type="protein sequence ID" value="MXP31104.1"/>
    <property type="molecule type" value="Genomic_DNA"/>
</dbReference>
<dbReference type="GO" id="GO:0008374">
    <property type="term" value="F:O-acyltransferase activity"/>
    <property type="evidence" value="ECO:0007669"/>
    <property type="project" value="TreeGrafter"/>
</dbReference>
<comment type="caution">
    <text evidence="5">The sequence shown here is derived from an EMBL/GenBank/DDBJ whole genome shotgun (WGS) entry which is preliminary data.</text>
</comment>
<dbReference type="InterPro" id="IPR011004">
    <property type="entry name" value="Trimer_LpxA-like_sf"/>
</dbReference>
<evidence type="ECO:0000313" key="6">
    <source>
        <dbReference type="EMBL" id="MXP33864.1"/>
    </source>
</evidence>
<evidence type="ECO:0000313" key="7">
    <source>
        <dbReference type="Proteomes" id="UP000446786"/>
    </source>
</evidence>
<evidence type="ECO:0000256" key="1">
    <source>
        <dbReference type="ARBA" id="ARBA00007274"/>
    </source>
</evidence>
<keyword evidence="4" id="KW-0012">Acyltransferase</keyword>
<dbReference type="AlphaFoldDB" id="A0A845ANB0"/>
<evidence type="ECO:0000313" key="5">
    <source>
        <dbReference type="EMBL" id="MXP31104.1"/>
    </source>
</evidence>
<dbReference type="PANTHER" id="PTHR23416">
    <property type="entry name" value="SIALIC ACID SYNTHASE-RELATED"/>
    <property type="match status" value="1"/>
</dbReference>